<evidence type="ECO:0000259" key="15">
    <source>
        <dbReference type="Pfam" id="PF00394"/>
    </source>
</evidence>
<protein>
    <recommendedName>
        <fullName evidence="6">laccase</fullName>
        <ecNumber evidence="6">1.10.3.2</ecNumber>
    </recommendedName>
</protein>
<feature type="region of interest" description="Disordered" evidence="14">
    <location>
        <begin position="493"/>
        <end position="517"/>
    </location>
</feature>
<proteinExistence type="inferred from homology"/>
<dbReference type="CDD" id="cd13901">
    <property type="entry name" value="CuRO_3_MaLCC_like"/>
    <property type="match status" value="1"/>
</dbReference>
<feature type="non-terminal residue" evidence="18">
    <location>
        <position position="1"/>
    </location>
</feature>
<comment type="similarity">
    <text evidence="5">Belongs to the multicopper oxidase family.</text>
</comment>
<dbReference type="EMBL" id="NCSJ02000001">
    <property type="protein sequence ID" value="RFU36304.1"/>
    <property type="molecule type" value="Genomic_DNA"/>
</dbReference>
<evidence type="ECO:0000256" key="4">
    <source>
        <dbReference type="ARBA" id="ARBA00004613"/>
    </source>
</evidence>
<dbReference type="PANTHER" id="PTHR11709:SF145">
    <property type="entry name" value="LCC1"/>
    <property type="match status" value="1"/>
</dbReference>
<keyword evidence="19" id="KW-1185">Reference proteome</keyword>
<dbReference type="SUPFAM" id="SSF49503">
    <property type="entry name" value="Cupredoxins"/>
    <property type="match status" value="3"/>
</dbReference>
<comment type="cofactor">
    <cofactor evidence="2">
        <name>Cu cation</name>
        <dbReference type="ChEBI" id="CHEBI:23378"/>
    </cofactor>
</comment>
<evidence type="ECO:0000256" key="6">
    <source>
        <dbReference type="ARBA" id="ARBA00012297"/>
    </source>
</evidence>
<keyword evidence="12" id="KW-0325">Glycoprotein</keyword>
<evidence type="ECO:0000256" key="8">
    <source>
        <dbReference type="ARBA" id="ARBA00022723"/>
    </source>
</evidence>
<dbReference type="InterPro" id="IPR002355">
    <property type="entry name" value="Cu_oxidase_Cu_BS"/>
</dbReference>
<reference evidence="18 19" key="1">
    <citation type="submission" date="2018-05" db="EMBL/GenBank/DDBJ databases">
        <title>Draft genome sequence of Scytalidium lignicola DSM 105466, a ubiquitous saprotrophic fungus.</title>
        <authorList>
            <person name="Buettner E."/>
            <person name="Gebauer A.M."/>
            <person name="Hofrichter M."/>
            <person name="Liers C."/>
            <person name="Kellner H."/>
        </authorList>
    </citation>
    <scope>NUCLEOTIDE SEQUENCE [LARGE SCALE GENOMIC DNA]</scope>
    <source>
        <strain evidence="18 19">DSM 105466</strain>
    </source>
</reference>
<evidence type="ECO:0000256" key="3">
    <source>
        <dbReference type="ARBA" id="ARBA00002075"/>
    </source>
</evidence>
<feature type="non-terminal residue" evidence="18">
    <location>
        <position position="594"/>
    </location>
</feature>
<dbReference type="OMA" id="NVSFHHP"/>
<comment type="subcellular location">
    <subcellularLocation>
        <location evidence="4">Secreted</location>
    </subcellularLocation>
</comment>
<dbReference type="Pfam" id="PF00394">
    <property type="entry name" value="Cu-oxidase"/>
    <property type="match status" value="1"/>
</dbReference>
<dbReference type="GO" id="GO:0005576">
    <property type="term" value="C:extracellular region"/>
    <property type="evidence" value="ECO:0007669"/>
    <property type="project" value="UniProtKB-SubCell"/>
</dbReference>
<dbReference type="GO" id="GO:0052716">
    <property type="term" value="F:hydroquinone:oxygen oxidoreductase activity"/>
    <property type="evidence" value="ECO:0007669"/>
    <property type="project" value="UniProtKB-EC"/>
</dbReference>
<evidence type="ECO:0000256" key="13">
    <source>
        <dbReference type="ARBA" id="ARBA00023185"/>
    </source>
</evidence>
<evidence type="ECO:0000256" key="1">
    <source>
        <dbReference type="ARBA" id="ARBA00000349"/>
    </source>
</evidence>
<evidence type="ECO:0000256" key="9">
    <source>
        <dbReference type="ARBA" id="ARBA00022737"/>
    </source>
</evidence>
<evidence type="ECO:0000256" key="14">
    <source>
        <dbReference type="SAM" id="MobiDB-lite"/>
    </source>
</evidence>
<evidence type="ECO:0000313" key="18">
    <source>
        <dbReference type="EMBL" id="RFU36304.1"/>
    </source>
</evidence>
<dbReference type="FunFam" id="2.60.40.420:FF:000038">
    <property type="entry name" value="Extracellular dihydrogeodin oxidase/laccase"/>
    <property type="match status" value="1"/>
</dbReference>
<evidence type="ECO:0000313" key="19">
    <source>
        <dbReference type="Proteomes" id="UP000258309"/>
    </source>
</evidence>
<keyword evidence="10" id="KW-0560">Oxidoreductase</keyword>
<dbReference type="CDD" id="cd13880">
    <property type="entry name" value="CuRO_2_MaLCC_like"/>
    <property type="match status" value="1"/>
</dbReference>
<dbReference type="FunFam" id="2.60.40.420:FF:000021">
    <property type="entry name" value="Extracellular dihydrogeodin oxidase/laccase"/>
    <property type="match status" value="1"/>
</dbReference>
<dbReference type="InterPro" id="IPR011706">
    <property type="entry name" value="Cu-oxidase_C"/>
</dbReference>
<keyword evidence="9" id="KW-0677">Repeat</keyword>
<dbReference type="Pfam" id="PF07731">
    <property type="entry name" value="Cu-oxidase_2"/>
    <property type="match status" value="1"/>
</dbReference>
<keyword evidence="13" id="KW-0439">Lignin degradation</keyword>
<feature type="domain" description="Plastocyanin-like" evidence="16">
    <location>
        <begin position="444"/>
        <end position="560"/>
    </location>
</feature>
<evidence type="ECO:0000256" key="2">
    <source>
        <dbReference type="ARBA" id="ARBA00001935"/>
    </source>
</evidence>
<dbReference type="STRING" id="5539.A0A3E2HSG2"/>
<accession>A0A3E2HSG2</accession>
<dbReference type="PROSITE" id="PS00079">
    <property type="entry name" value="MULTICOPPER_OXIDASE1"/>
    <property type="match status" value="1"/>
</dbReference>
<keyword evidence="11" id="KW-0186">Copper</keyword>
<dbReference type="InterPro" id="IPR008972">
    <property type="entry name" value="Cupredoxin"/>
</dbReference>
<evidence type="ECO:0000256" key="10">
    <source>
        <dbReference type="ARBA" id="ARBA00023002"/>
    </source>
</evidence>
<dbReference type="Gene3D" id="2.60.40.420">
    <property type="entry name" value="Cupredoxins - blue copper proteins"/>
    <property type="match status" value="3"/>
</dbReference>
<dbReference type="PROSITE" id="PS00080">
    <property type="entry name" value="MULTICOPPER_OXIDASE2"/>
    <property type="match status" value="1"/>
</dbReference>
<dbReference type="EC" id="1.10.3.2" evidence="6"/>
<dbReference type="InterPro" id="IPR045087">
    <property type="entry name" value="Cu-oxidase_fam"/>
</dbReference>
<dbReference type="PANTHER" id="PTHR11709">
    <property type="entry name" value="MULTI-COPPER OXIDASE"/>
    <property type="match status" value="1"/>
</dbReference>
<organism evidence="18 19">
    <name type="scientific">Scytalidium lignicola</name>
    <name type="common">Hyphomycete</name>
    <dbReference type="NCBI Taxonomy" id="5539"/>
    <lineage>
        <taxon>Eukaryota</taxon>
        <taxon>Fungi</taxon>
        <taxon>Dikarya</taxon>
        <taxon>Ascomycota</taxon>
        <taxon>Pezizomycotina</taxon>
        <taxon>Leotiomycetes</taxon>
        <taxon>Leotiomycetes incertae sedis</taxon>
        <taxon>Scytalidium</taxon>
    </lineage>
</organism>
<evidence type="ECO:0000256" key="12">
    <source>
        <dbReference type="ARBA" id="ARBA00023180"/>
    </source>
</evidence>
<evidence type="ECO:0000259" key="17">
    <source>
        <dbReference type="Pfam" id="PF07732"/>
    </source>
</evidence>
<evidence type="ECO:0000256" key="5">
    <source>
        <dbReference type="ARBA" id="ARBA00010609"/>
    </source>
</evidence>
<comment type="function">
    <text evidence="3">Lignin degradation and detoxification of lignin-derived products.</text>
</comment>
<dbReference type="CDD" id="cd13854">
    <property type="entry name" value="CuRO_1_MaLCC_like"/>
    <property type="match status" value="1"/>
</dbReference>
<evidence type="ECO:0000256" key="11">
    <source>
        <dbReference type="ARBA" id="ARBA00023008"/>
    </source>
</evidence>
<dbReference type="AlphaFoldDB" id="A0A3E2HSG2"/>
<comment type="caution">
    <text evidence="18">The sequence shown here is derived from an EMBL/GenBank/DDBJ whole genome shotgun (WGS) entry which is preliminary data.</text>
</comment>
<keyword evidence="7" id="KW-0964">Secreted</keyword>
<comment type="catalytic activity">
    <reaction evidence="1">
        <text>4 hydroquinone + O2 = 4 benzosemiquinone + 2 H2O</text>
        <dbReference type="Rhea" id="RHEA:11276"/>
        <dbReference type="ChEBI" id="CHEBI:15377"/>
        <dbReference type="ChEBI" id="CHEBI:15379"/>
        <dbReference type="ChEBI" id="CHEBI:17594"/>
        <dbReference type="ChEBI" id="CHEBI:17977"/>
        <dbReference type="EC" id="1.10.3.2"/>
    </reaction>
</comment>
<dbReference type="Pfam" id="PF07732">
    <property type="entry name" value="Cu-oxidase_3"/>
    <property type="match status" value="1"/>
</dbReference>
<dbReference type="InterPro" id="IPR001117">
    <property type="entry name" value="Cu-oxidase_2nd"/>
</dbReference>
<dbReference type="GO" id="GO:0046274">
    <property type="term" value="P:lignin catabolic process"/>
    <property type="evidence" value="ECO:0007669"/>
    <property type="project" value="UniProtKB-KW"/>
</dbReference>
<name>A0A3E2HSG2_SCYLI</name>
<feature type="domain" description="Plastocyanin-like" evidence="15">
    <location>
        <begin position="204"/>
        <end position="359"/>
    </location>
</feature>
<dbReference type="InterPro" id="IPR011707">
    <property type="entry name" value="Cu-oxidase-like_N"/>
</dbReference>
<dbReference type="OrthoDB" id="2121828at2759"/>
<dbReference type="InterPro" id="IPR033138">
    <property type="entry name" value="Cu_oxidase_CS"/>
</dbReference>
<gene>
    <name evidence="18" type="ORF">B7463_g105</name>
</gene>
<sequence>MTLIPSILGAANLIASLPQSITNGASILGTLQAPFLPDFLTDNPLPHGYPWGARSAECTCSRDVPNTGVIRPYEWEIARGYLSPDGVNKSSLLINGQYPGPVIEANWGDIIQVTVTNKISGPDEGTSLHWHGLFQRETPWFDGVPSVSQCPIAPNATFTYSFRADTYGTGWYHSHYSAQYADGLFGPMVIYGPRHAEYDYDLGPVMINDYFHTPYFPIVEAITGQSTVPNSDNNLINGKMNYDCSLVENGANCTPDAGVSKFKFHSGKTYRLRLINSGAEGLQKFTIDNHTMTVIANDFIPLKPYDTKVVTLGVGQRTDVLVTANGNPTDSYWMRSEISTNCSHTNQSLALAAIYYEEADTSSTPQSTAMAYTVTNCTNDDLSLTEPLYRESPPPEPAFTQNLEISFGANDTGALVWKLNNQSFLANYNHPLLLLANLGNTSYPDDPQWNVYNFGDSKSIRLVISSIAPFSHPLHLHGHDFWVVAQGTGKFNGTLTRPENPQRRDTQLIDAGNPANGEPGGESYIVLDFKADNPGVWPFHCHVAWHVSDGLYINIMERPDEITQRSIPSIMAHTCRKWWEYSGHHVVDQIDSGL</sequence>
<keyword evidence="8" id="KW-0479">Metal-binding</keyword>
<dbReference type="Proteomes" id="UP000258309">
    <property type="component" value="Unassembled WGS sequence"/>
</dbReference>
<feature type="domain" description="Plastocyanin-like" evidence="17">
    <location>
        <begin position="78"/>
        <end position="193"/>
    </location>
</feature>
<evidence type="ECO:0000256" key="7">
    <source>
        <dbReference type="ARBA" id="ARBA00022525"/>
    </source>
</evidence>
<evidence type="ECO:0000259" key="16">
    <source>
        <dbReference type="Pfam" id="PF07731"/>
    </source>
</evidence>
<dbReference type="GO" id="GO:0005507">
    <property type="term" value="F:copper ion binding"/>
    <property type="evidence" value="ECO:0007669"/>
    <property type="project" value="InterPro"/>
</dbReference>